<gene>
    <name evidence="3" type="ORF">SCLCIDRAFT_121215</name>
</gene>
<dbReference type="GO" id="GO:0008270">
    <property type="term" value="F:zinc ion binding"/>
    <property type="evidence" value="ECO:0007669"/>
    <property type="project" value="InterPro"/>
</dbReference>
<keyword evidence="4" id="KW-1185">Reference proteome</keyword>
<feature type="non-terminal residue" evidence="3">
    <location>
        <position position="1"/>
    </location>
</feature>
<dbReference type="SUPFAM" id="SSF57756">
    <property type="entry name" value="Retrovirus zinc finger-like domains"/>
    <property type="match status" value="1"/>
</dbReference>
<feature type="compositionally biased region" description="Polar residues" evidence="2">
    <location>
        <begin position="246"/>
        <end position="260"/>
    </location>
</feature>
<dbReference type="Proteomes" id="UP000053989">
    <property type="component" value="Unassembled WGS sequence"/>
</dbReference>
<dbReference type="Gene3D" id="4.10.60.10">
    <property type="entry name" value="Zinc finger, CCHC-type"/>
    <property type="match status" value="1"/>
</dbReference>
<evidence type="ECO:0008006" key="5">
    <source>
        <dbReference type="Google" id="ProtNLM"/>
    </source>
</evidence>
<reference evidence="3 4" key="1">
    <citation type="submission" date="2014-04" db="EMBL/GenBank/DDBJ databases">
        <authorList>
            <consortium name="DOE Joint Genome Institute"/>
            <person name="Kuo A."/>
            <person name="Kohler A."/>
            <person name="Nagy L.G."/>
            <person name="Floudas D."/>
            <person name="Copeland A."/>
            <person name="Barry K.W."/>
            <person name="Cichocki N."/>
            <person name="Veneault-Fourrey C."/>
            <person name="LaButti K."/>
            <person name="Lindquist E.A."/>
            <person name="Lipzen A."/>
            <person name="Lundell T."/>
            <person name="Morin E."/>
            <person name="Murat C."/>
            <person name="Sun H."/>
            <person name="Tunlid A."/>
            <person name="Henrissat B."/>
            <person name="Grigoriev I.V."/>
            <person name="Hibbett D.S."/>
            <person name="Martin F."/>
            <person name="Nordberg H.P."/>
            <person name="Cantor M.N."/>
            <person name="Hua S.X."/>
        </authorList>
    </citation>
    <scope>NUCLEOTIDE SEQUENCE [LARGE SCALE GENOMIC DNA]</scope>
    <source>
        <strain evidence="3 4">Foug A</strain>
    </source>
</reference>
<feature type="region of interest" description="Disordered" evidence="2">
    <location>
        <begin position="214"/>
        <end position="265"/>
    </location>
</feature>
<evidence type="ECO:0000313" key="4">
    <source>
        <dbReference type="Proteomes" id="UP000053989"/>
    </source>
</evidence>
<evidence type="ECO:0000256" key="1">
    <source>
        <dbReference type="ARBA" id="ARBA00022664"/>
    </source>
</evidence>
<dbReference type="GO" id="GO:0006397">
    <property type="term" value="P:mRNA processing"/>
    <property type="evidence" value="ECO:0007669"/>
    <property type="project" value="UniProtKB-KW"/>
</dbReference>
<dbReference type="GO" id="GO:0003676">
    <property type="term" value="F:nucleic acid binding"/>
    <property type="evidence" value="ECO:0007669"/>
    <property type="project" value="InterPro"/>
</dbReference>
<dbReference type="InParanoid" id="A0A0C3E0Z4"/>
<name>A0A0C3E0Z4_9AGAM</name>
<feature type="region of interest" description="Disordered" evidence="2">
    <location>
        <begin position="304"/>
        <end position="340"/>
    </location>
</feature>
<reference evidence="4" key="2">
    <citation type="submission" date="2015-01" db="EMBL/GenBank/DDBJ databases">
        <title>Evolutionary Origins and Diversification of the Mycorrhizal Mutualists.</title>
        <authorList>
            <consortium name="DOE Joint Genome Institute"/>
            <consortium name="Mycorrhizal Genomics Consortium"/>
            <person name="Kohler A."/>
            <person name="Kuo A."/>
            <person name="Nagy L.G."/>
            <person name="Floudas D."/>
            <person name="Copeland A."/>
            <person name="Barry K.W."/>
            <person name="Cichocki N."/>
            <person name="Veneault-Fourrey C."/>
            <person name="LaButti K."/>
            <person name="Lindquist E.A."/>
            <person name="Lipzen A."/>
            <person name="Lundell T."/>
            <person name="Morin E."/>
            <person name="Murat C."/>
            <person name="Riley R."/>
            <person name="Ohm R."/>
            <person name="Sun H."/>
            <person name="Tunlid A."/>
            <person name="Henrissat B."/>
            <person name="Grigoriev I.V."/>
            <person name="Hibbett D.S."/>
            <person name="Martin F."/>
        </authorList>
    </citation>
    <scope>NUCLEOTIDE SEQUENCE [LARGE SCALE GENOMIC DNA]</scope>
    <source>
        <strain evidence="4">Foug A</strain>
    </source>
</reference>
<keyword evidence="1" id="KW-0507">mRNA processing</keyword>
<evidence type="ECO:0000256" key="2">
    <source>
        <dbReference type="SAM" id="MobiDB-lite"/>
    </source>
</evidence>
<sequence length="340" mass="38014">EGPGDDPGDDNEDDKDDDDDDDEDFLDTLGELEPSMAVLNNLALTVNRLSCSACCSNESSLSHAKVQDLDTFDGTEPKKHWTFLVQCELLFTDQPKAFHQDWAKVTFAQLYLKGMALEWFELDLLDSADPNNHPCWMDSWVAFVMELHSTFGPHNPVADAEHQLDHLQMKANHCVTQYIIKDEPSHIGKPWLLDGLHALMQEINTHYWEHKNKIQQASKSQTTTTTKPSNSEGTSTSKTGNEKSKSGNSATSPPSKTSFPGSLKLDLNDKLGKDGKLMAVERKHCLDNNLCMFCRGTGHFTDKCPKKTRKAKARTVATEKSTEFRRLDSNLGASPKSKKE</sequence>
<evidence type="ECO:0000313" key="3">
    <source>
        <dbReference type="EMBL" id="KIM61766.1"/>
    </source>
</evidence>
<dbReference type="AlphaFoldDB" id="A0A0C3E0Z4"/>
<dbReference type="EMBL" id="KN822048">
    <property type="protein sequence ID" value="KIM61766.1"/>
    <property type="molecule type" value="Genomic_DNA"/>
</dbReference>
<dbReference type="InterPro" id="IPR036875">
    <property type="entry name" value="Znf_CCHC_sf"/>
</dbReference>
<dbReference type="HOGENOM" id="CLU_033743_1_0_1"/>
<organism evidence="3 4">
    <name type="scientific">Scleroderma citrinum Foug A</name>
    <dbReference type="NCBI Taxonomy" id="1036808"/>
    <lineage>
        <taxon>Eukaryota</taxon>
        <taxon>Fungi</taxon>
        <taxon>Dikarya</taxon>
        <taxon>Basidiomycota</taxon>
        <taxon>Agaricomycotina</taxon>
        <taxon>Agaricomycetes</taxon>
        <taxon>Agaricomycetidae</taxon>
        <taxon>Boletales</taxon>
        <taxon>Sclerodermatineae</taxon>
        <taxon>Sclerodermataceae</taxon>
        <taxon>Scleroderma</taxon>
    </lineage>
</organism>
<feature type="region of interest" description="Disordered" evidence="2">
    <location>
        <begin position="1"/>
        <end position="27"/>
    </location>
</feature>
<accession>A0A0C3E0Z4</accession>
<proteinExistence type="predicted"/>
<feature type="compositionally biased region" description="Polar residues" evidence="2">
    <location>
        <begin position="214"/>
        <end position="239"/>
    </location>
</feature>
<dbReference type="OrthoDB" id="5552562at2759"/>
<feature type="compositionally biased region" description="Acidic residues" evidence="2">
    <location>
        <begin position="1"/>
        <end position="26"/>
    </location>
</feature>
<protein>
    <recommendedName>
        <fullName evidence="5">CCHC-type domain-containing protein</fullName>
    </recommendedName>
</protein>